<organism evidence="1 2">
    <name type="scientific">Populus deltoides</name>
    <name type="common">Eastern poplar</name>
    <name type="synonym">Eastern cottonwood</name>
    <dbReference type="NCBI Taxonomy" id="3696"/>
    <lineage>
        <taxon>Eukaryota</taxon>
        <taxon>Viridiplantae</taxon>
        <taxon>Streptophyta</taxon>
        <taxon>Embryophyta</taxon>
        <taxon>Tracheophyta</taxon>
        <taxon>Spermatophyta</taxon>
        <taxon>Magnoliopsida</taxon>
        <taxon>eudicotyledons</taxon>
        <taxon>Gunneridae</taxon>
        <taxon>Pentapetalae</taxon>
        <taxon>rosids</taxon>
        <taxon>fabids</taxon>
        <taxon>Malpighiales</taxon>
        <taxon>Salicaceae</taxon>
        <taxon>Saliceae</taxon>
        <taxon>Populus</taxon>
    </lineage>
</organism>
<sequence length="126" mass="14136">MTSSTESVTAFMEVMDQRVAEENSGNNHARNIQMDEIQASDEAKAIELLNLLPRPAVVLSILIVQMEKLTDYTCNPENLDEWNKLVAKQKAFIYDVPKNESSKIQIEGFGGVEVNNLRVSQAFDDC</sequence>
<evidence type="ECO:0000313" key="2">
    <source>
        <dbReference type="Proteomes" id="UP000807159"/>
    </source>
</evidence>
<dbReference type="AlphaFoldDB" id="A0A8T2Z7Q9"/>
<proteinExistence type="predicted"/>
<protein>
    <submittedName>
        <fullName evidence="1">Uncharacterized protein</fullName>
    </submittedName>
</protein>
<keyword evidence="2" id="KW-1185">Reference proteome</keyword>
<comment type="caution">
    <text evidence="1">The sequence shown here is derived from an EMBL/GenBank/DDBJ whole genome shotgun (WGS) entry which is preliminary data.</text>
</comment>
<name>A0A8T2Z7Q9_POPDE</name>
<gene>
    <name evidence="1" type="ORF">H0E87_006558</name>
</gene>
<dbReference type="EMBL" id="JACEGQ020000003">
    <property type="protein sequence ID" value="KAH8513316.1"/>
    <property type="molecule type" value="Genomic_DNA"/>
</dbReference>
<reference evidence="1" key="1">
    <citation type="journal article" date="2021" name="J. Hered.">
        <title>Genome Assembly of Salicaceae Populus deltoides (Eastern Cottonwood) I-69 Based on Nanopore Sequencing and Hi-C Technologies.</title>
        <authorList>
            <person name="Bai S."/>
            <person name="Wu H."/>
            <person name="Zhang J."/>
            <person name="Pan Z."/>
            <person name="Zhao W."/>
            <person name="Li Z."/>
            <person name="Tong C."/>
        </authorList>
    </citation>
    <scope>NUCLEOTIDE SEQUENCE</scope>
    <source>
        <tissue evidence="1">Leaf</tissue>
    </source>
</reference>
<dbReference type="Proteomes" id="UP000807159">
    <property type="component" value="Chromosome 3"/>
</dbReference>
<evidence type="ECO:0000313" key="1">
    <source>
        <dbReference type="EMBL" id="KAH8513316.1"/>
    </source>
</evidence>
<accession>A0A8T2Z7Q9</accession>